<dbReference type="RefSeq" id="WP_210853626.1">
    <property type="nucleotide sequence ID" value="NZ_JAGQDD010000005.1"/>
</dbReference>
<dbReference type="SUPFAM" id="SSF56059">
    <property type="entry name" value="Glutathione synthetase ATP-binding domain-like"/>
    <property type="match status" value="1"/>
</dbReference>
<proteinExistence type="predicted"/>
<feature type="domain" description="ATP-grasp" evidence="2">
    <location>
        <begin position="93"/>
        <end position="295"/>
    </location>
</feature>
<evidence type="ECO:0000313" key="3">
    <source>
        <dbReference type="EMBL" id="MBQ0930660.1"/>
    </source>
</evidence>
<keyword evidence="1" id="KW-0067">ATP-binding</keyword>
<dbReference type="PROSITE" id="PS50975">
    <property type="entry name" value="ATP_GRASP"/>
    <property type="match status" value="1"/>
</dbReference>
<dbReference type="GO" id="GO:0046872">
    <property type="term" value="F:metal ion binding"/>
    <property type="evidence" value="ECO:0007669"/>
    <property type="project" value="InterPro"/>
</dbReference>
<dbReference type="EMBL" id="JAGQDD010000005">
    <property type="protein sequence ID" value="MBQ0930660.1"/>
    <property type="molecule type" value="Genomic_DNA"/>
</dbReference>
<evidence type="ECO:0000259" key="2">
    <source>
        <dbReference type="PROSITE" id="PS50975"/>
    </source>
</evidence>
<evidence type="ECO:0000256" key="1">
    <source>
        <dbReference type="PROSITE-ProRule" id="PRU00409"/>
    </source>
</evidence>
<dbReference type="Pfam" id="PF02655">
    <property type="entry name" value="ATP-grasp_3"/>
    <property type="match status" value="1"/>
</dbReference>
<reference evidence="3 4" key="1">
    <citation type="submission" date="2021-04" db="EMBL/GenBank/DDBJ databases">
        <title>The genome sequence of Ideonella sp. 3Y2.</title>
        <authorList>
            <person name="Liu Y."/>
        </authorList>
    </citation>
    <scope>NUCLEOTIDE SEQUENCE [LARGE SCALE GENOMIC DNA]</scope>
    <source>
        <strain evidence="3 4">3Y2</strain>
    </source>
</reference>
<dbReference type="AlphaFoldDB" id="A0A941BBA3"/>
<dbReference type="Proteomes" id="UP000676246">
    <property type="component" value="Unassembled WGS sequence"/>
</dbReference>
<dbReference type="Gene3D" id="3.30.470.20">
    <property type="entry name" value="ATP-grasp fold, B domain"/>
    <property type="match status" value="1"/>
</dbReference>
<gene>
    <name evidence="3" type="ORF">KAK03_09180</name>
</gene>
<evidence type="ECO:0000313" key="4">
    <source>
        <dbReference type="Proteomes" id="UP000676246"/>
    </source>
</evidence>
<accession>A0A941BBA3</accession>
<dbReference type="GO" id="GO:0005524">
    <property type="term" value="F:ATP binding"/>
    <property type="evidence" value="ECO:0007669"/>
    <property type="project" value="UniProtKB-UniRule"/>
</dbReference>
<dbReference type="InterPro" id="IPR011761">
    <property type="entry name" value="ATP-grasp"/>
</dbReference>
<comment type="caution">
    <text evidence="3">The sequence shown here is derived from an EMBL/GenBank/DDBJ whole genome shotgun (WGS) entry which is preliminary data.</text>
</comment>
<name>A0A941BBA3_9BURK</name>
<protein>
    <submittedName>
        <fullName evidence="3">ATP-grasp domain-containing protein</fullName>
    </submittedName>
</protein>
<keyword evidence="4" id="KW-1185">Reference proteome</keyword>
<organism evidence="3 4">
    <name type="scientific">Ideonella alba</name>
    <dbReference type="NCBI Taxonomy" id="2824118"/>
    <lineage>
        <taxon>Bacteria</taxon>
        <taxon>Pseudomonadati</taxon>
        <taxon>Pseudomonadota</taxon>
        <taxon>Betaproteobacteria</taxon>
        <taxon>Burkholderiales</taxon>
        <taxon>Sphaerotilaceae</taxon>
        <taxon>Ideonella</taxon>
    </lineage>
</organism>
<dbReference type="InterPro" id="IPR003806">
    <property type="entry name" value="ATP-grasp_PylC-type"/>
</dbReference>
<sequence length="389" mass="41587">MTVHGPLALAGLSVRAAAQAARRDGLRVLALDLFGDADTCEAAEAWRPLGDPARPQIDGERLLALLARCRDELAGWWPGSGFEDRADLLEAGSALCPLLGTPAQGWRRLADPRAFFERLDAWGIAHPEVVFQRPVPALGWLRKRGGSRGGEHVQPADVTAAEPADTAAAELADGPWYWQRWQDGAPMSMTLLCAAPGRACVLGLNRQWHQPQAGQPFAYGGVLGPVGLPGRASSLLQGVAERLAAAFELRGVVGVDFIWHEDSAWVLEVNPRWPASAGLYAPQGGLVRAHLQACLHGRLPAPAQVAAWQPPRLRGLQLLRLAHDAQLDAATVARWARQPDVHDRPSAAMRLPAGAPVCTVSAEADDEAALRRQLDARCAALASTLETPA</sequence>
<keyword evidence="1" id="KW-0547">Nucleotide-binding</keyword>